<evidence type="ECO:0000313" key="1">
    <source>
        <dbReference type="EMBL" id="CAA6807512.1"/>
    </source>
</evidence>
<protein>
    <submittedName>
        <fullName evidence="1">Uncharacterized protein</fullName>
    </submittedName>
</protein>
<sequence>MRSNITPNDLKLLAKKRGVSKIDSLSAKEYREILLSKQTRGDSDGFYFEYSINENKEGYFISLLGRHYSNNSINSFSFKRKLAYKKAIHDAARIFSLKHRSFFKGIRPSTSAEVYYVFYNPKSRDSDANSMTIKYIQDTLVALRLIEDDNRKVLKRVVPKNIDTEVLSKSYKSECFLTLK</sequence>
<dbReference type="Gene3D" id="3.30.1330.70">
    <property type="entry name" value="Holliday junction resolvase RusA"/>
    <property type="match status" value="1"/>
</dbReference>
<gene>
    <name evidence="1" type="ORF">HELGO_WM3305</name>
</gene>
<dbReference type="SUPFAM" id="SSF103084">
    <property type="entry name" value="Holliday junction resolvase RusA"/>
    <property type="match status" value="1"/>
</dbReference>
<dbReference type="GO" id="GO:0006281">
    <property type="term" value="P:DNA repair"/>
    <property type="evidence" value="ECO:0007669"/>
    <property type="project" value="InterPro"/>
</dbReference>
<proteinExistence type="predicted"/>
<dbReference type="InterPro" id="IPR036614">
    <property type="entry name" value="RusA-like_sf"/>
</dbReference>
<dbReference type="GO" id="GO:0006310">
    <property type="term" value="P:DNA recombination"/>
    <property type="evidence" value="ECO:0007669"/>
    <property type="project" value="InterPro"/>
</dbReference>
<organism evidence="1">
    <name type="scientific">uncultured Sulfurovum sp</name>
    <dbReference type="NCBI Taxonomy" id="269237"/>
    <lineage>
        <taxon>Bacteria</taxon>
        <taxon>Pseudomonadati</taxon>
        <taxon>Campylobacterota</taxon>
        <taxon>Epsilonproteobacteria</taxon>
        <taxon>Campylobacterales</taxon>
        <taxon>Sulfurovaceae</taxon>
        <taxon>Sulfurovum</taxon>
        <taxon>environmental samples</taxon>
    </lineage>
</organism>
<dbReference type="AlphaFoldDB" id="A0A6S6SSA1"/>
<dbReference type="GO" id="GO:0000287">
    <property type="term" value="F:magnesium ion binding"/>
    <property type="evidence" value="ECO:0007669"/>
    <property type="project" value="InterPro"/>
</dbReference>
<accession>A0A6S6SSA1</accession>
<name>A0A6S6SSA1_9BACT</name>
<reference evidence="1" key="1">
    <citation type="submission" date="2020-01" db="EMBL/GenBank/DDBJ databases">
        <authorList>
            <person name="Meier V. D."/>
            <person name="Meier V D."/>
        </authorList>
    </citation>
    <scope>NUCLEOTIDE SEQUENCE</scope>
    <source>
        <strain evidence="1">HLG_WM_MAG_01</strain>
    </source>
</reference>
<dbReference type="EMBL" id="CACVAS010000047">
    <property type="protein sequence ID" value="CAA6807512.1"/>
    <property type="molecule type" value="Genomic_DNA"/>
</dbReference>